<comment type="function">
    <text evidence="15">Possesses 5'-&gt;3' exoribonuclease activity. May promote termination of transcription by RNA polymerase II.</text>
</comment>
<evidence type="ECO:0000256" key="16">
    <source>
        <dbReference type="PROSITE-ProRule" id="PRU00047"/>
    </source>
</evidence>
<dbReference type="PANTHER" id="PTHR12341:SF41">
    <property type="entry name" value="5'-3' EXORIBONUCLEASE 2"/>
    <property type="match status" value="1"/>
</dbReference>
<comment type="subcellular location">
    <subcellularLocation>
        <location evidence="1">Nucleus</location>
    </subcellularLocation>
</comment>
<feature type="region of interest" description="Disordered" evidence="17">
    <location>
        <begin position="115"/>
        <end position="139"/>
    </location>
</feature>
<evidence type="ECO:0000256" key="6">
    <source>
        <dbReference type="ARBA" id="ARBA00022722"/>
    </source>
</evidence>
<dbReference type="Gene3D" id="1.25.40.1050">
    <property type="match status" value="1"/>
</dbReference>
<feature type="compositionally biased region" description="Basic and acidic residues" evidence="17">
    <location>
        <begin position="980"/>
        <end position="989"/>
    </location>
</feature>
<evidence type="ECO:0000256" key="17">
    <source>
        <dbReference type="SAM" id="MobiDB-lite"/>
    </source>
</evidence>
<evidence type="ECO:0000256" key="2">
    <source>
        <dbReference type="ARBA" id="ARBA00006994"/>
    </source>
</evidence>
<dbReference type="EC" id="3.1.13.-" evidence="15"/>
<feature type="compositionally biased region" description="Gly residues" evidence="17">
    <location>
        <begin position="1028"/>
        <end position="1047"/>
    </location>
</feature>
<dbReference type="GO" id="GO:0006364">
    <property type="term" value="P:rRNA processing"/>
    <property type="evidence" value="ECO:0007669"/>
    <property type="project" value="UniProtKB-KW"/>
</dbReference>
<evidence type="ECO:0000256" key="8">
    <source>
        <dbReference type="ARBA" id="ARBA00022839"/>
    </source>
</evidence>
<keyword evidence="3" id="KW-0806">Transcription termination</keyword>
<dbReference type="InterPro" id="IPR017151">
    <property type="entry name" value="Xrn2/3/4"/>
</dbReference>
<evidence type="ECO:0000259" key="18">
    <source>
        <dbReference type="PROSITE" id="PS50158"/>
    </source>
</evidence>
<dbReference type="InterPro" id="IPR041412">
    <property type="entry name" value="Xrn1_helical"/>
</dbReference>
<feature type="compositionally biased region" description="Polar residues" evidence="17">
    <location>
        <begin position="434"/>
        <end position="444"/>
    </location>
</feature>
<keyword evidence="11" id="KW-0804">Transcription</keyword>
<keyword evidence="16" id="KW-0479">Metal-binding</keyword>
<dbReference type="AlphaFoldDB" id="A0AAD5YI31"/>
<keyword evidence="9" id="KW-0805">Transcription regulation</keyword>
<keyword evidence="12" id="KW-0539">Nucleus</keyword>
<evidence type="ECO:0000313" key="19">
    <source>
        <dbReference type="EMBL" id="KAJ3486187.1"/>
    </source>
</evidence>
<dbReference type="PANTHER" id="PTHR12341">
    <property type="entry name" value="5'-&gt;3' EXORIBONUCLEASE"/>
    <property type="match status" value="1"/>
</dbReference>
<dbReference type="GO" id="GO:0006353">
    <property type="term" value="P:DNA-templated transcription termination"/>
    <property type="evidence" value="ECO:0007669"/>
    <property type="project" value="UniProtKB-KW"/>
</dbReference>
<comment type="similarity">
    <text evidence="2 15">Belongs to the 5'-3' exonuclease family. XRN2/RAT1 subfamily.</text>
</comment>
<evidence type="ECO:0000313" key="20">
    <source>
        <dbReference type="Proteomes" id="UP001212997"/>
    </source>
</evidence>
<dbReference type="Pfam" id="PF03159">
    <property type="entry name" value="XRN_N"/>
    <property type="match status" value="1"/>
</dbReference>
<dbReference type="Pfam" id="PF17846">
    <property type="entry name" value="XRN_M"/>
    <property type="match status" value="2"/>
</dbReference>
<feature type="compositionally biased region" description="Low complexity" evidence="17">
    <location>
        <begin position="1048"/>
        <end position="1060"/>
    </location>
</feature>
<accession>A0AAD5YI31</accession>
<dbReference type="Gene3D" id="3.40.50.12390">
    <property type="match status" value="1"/>
</dbReference>
<proteinExistence type="inferred from homology"/>
<dbReference type="InterPro" id="IPR027073">
    <property type="entry name" value="5_3_exoribonuclease"/>
</dbReference>
<evidence type="ECO:0000256" key="5">
    <source>
        <dbReference type="ARBA" id="ARBA00022664"/>
    </source>
</evidence>
<dbReference type="InterPro" id="IPR001878">
    <property type="entry name" value="Znf_CCHC"/>
</dbReference>
<comment type="function">
    <text evidence="13">Possesses 5'-&gt;3' exoribonuclease activity. Required for the processing of nuclear mRNA and rRNA precursors. May promote the termination of transcription by RNA polymerase II. Essential for vegetative cell growth and chromosome segregation.</text>
</comment>
<evidence type="ECO:0000256" key="4">
    <source>
        <dbReference type="ARBA" id="ARBA00022552"/>
    </source>
</evidence>
<gene>
    <name evidence="19" type="ORF">NLI96_g4425</name>
</gene>
<dbReference type="InterPro" id="IPR004859">
    <property type="entry name" value="Xrn1_N"/>
</dbReference>
<protein>
    <recommendedName>
        <fullName evidence="15">5'-3' exoribonuclease</fullName>
        <ecNumber evidence="15">3.1.13.-</ecNumber>
    </recommendedName>
</protein>
<comment type="subunit">
    <text evidence="14">Interacts with RAI1; the interaction is direct, stabilizes RAT1 protein structure and may stimulate its exoribonuclease activity. The interaction also stimulates RAI1 pyrophosphohydrolase activity, probably by recruiting it to mRNA substrates.</text>
</comment>
<evidence type="ECO:0000256" key="1">
    <source>
        <dbReference type="ARBA" id="ARBA00004123"/>
    </source>
</evidence>
<feature type="compositionally biased region" description="Gly residues" evidence="17">
    <location>
        <begin position="1061"/>
        <end position="1097"/>
    </location>
</feature>
<keyword evidence="5 15" id="KW-0507">mRNA processing</keyword>
<feature type="compositionally biased region" description="Basic and acidic residues" evidence="17">
    <location>
        <begin position="126"/>
        <end position="139"/>
    </location>
</feature>
<keyword evidence="6 15" id="KW-0540">Nuclease</keyword>
<name>A0AAD5YI31_9APHY</name>
<evidence type="ECO:0000256" key="9">
    <source>
        <dbReference type="ARBA" id="ARBA00023015"/>
    </source>
</evidence>
<feature type="region of interest" description="Disordered" evidence="17">
    <location>
        <begin position="927"/>
        <end position="1127"/>
    </location>
</feature>
<dbReference type="Pfam" id="PF00098">
    <property type="entry name" value="zf-CCHC"/>
    <property type="match status" value="1"/>
</dbReference>
<dbReference type="GO" id="GO:0006397">
    <property type="term" value="P:mRNA processing"/>
    <property type="evidence" value="ECO:0007669"/>
    <property type="project" value="UniProtKB-UniRule"/>
</dbReference>
<evidence type="ECO:0000256" key="7">
    <source>
        <dbReference type="ARBA" id="ARBA00022801"/>
    </source>
</evidence>
<dbReference type="PROSITE" id="PS50158">
    <property type="entry name" value="ZF_CCHC"/>
    <property type="match status" value="1"/>
</dbReference>
<evidence type="ECO:0000256" key="3">
    <source>
        <dbReference type="ARBA" id="ARBA00022472"/>
    </source>
</evidence>
<dbReference type="FunFam" id="3.40.50.12390:FF:000003">
    <property type="entry name" value="5'-3' exoribonuclease"/>
    <property type="match status" value="1"/>
</dbReference>
<dbReference type="EMBL" id="JANAWD010000129">
    <property type="protein sequence ID" value="KAJ3486187.1"/>
    <property type="molecule type" value="Genomic_DNA"/>
</dbReference>
<comment type="caution">
    <text evidence="19">The sequence shown here is derived from an EMBL/GenBank/DDBJ whole genome shotgun (WGS) entry which is preliminary data.</text>
</comment>
<evidence type="ECO:0000256" key="13">
    <source>
        <dbReference type="ARBA" id="ARBA00046137"/>
    </source>
</evidence>
<keyword evidence="10" id="KW-0175">Coiled coil</keyword>
<dbReference type="GO" id="GO:0008270">
    <property type="term" value="F:zinc ion binding"/>
    <property type="evidence" value="ECO:0007669"/>
    <property type="project" value="UniProtKB-KW"/>
</dbReference>
<feature type="compositionally biased region" description="Basic and acidic residues" evidence="17">
    <location>
        <begin position="408"/>
        <end position="428"/>
    </location>
</feature>
<evidence type="ECO:0000256" key="14">
    <source>
        <dbReference type="ARBA" id="ARBA00046943"/>
    </source>
</evidence>
<keyword evidence="4" id="KW-0698">rRNA processing</keyword>
<keyword evidence="8 15" id="KW-0269">Exonuclease</keyword>
<feature type="region of interest" description="Disordered" evidence="17">
    <location>
        <begin position="568"/>
        <end position="651"/>
    </location>
</feature>
<feature type="compositionally biased region" description="Acidic residues" evidence="17">
    <location>
        <begin position="623"/>
        <end position="646"/>
    </location>
</feature>
<feature type="domain" description="CCHC-type" evidence="18">
    <location>
        <begin position="271"/>
        <end position="284"/>
    </location>
</feature>
<keyword evidence="16" id="KW-0863">Zinc-finger</keyword>
<dbReference type="SMART" id="SM00343">
    <property type="entry name" value="ZnF_C2HC"/>
    <property type="match status" value="1"/>
</dbReference>
<dbReference type="PIRSF" id="PIRSF037239">
    <property type="entry name" value="Exonuclease_Xrn2"/>
    <property type="match status" value="1"/>
</dbReference>
<dbReference type="FunFam" id="1.25.40.1050:FF:000002">
    <property type="entry name" value="5'-3' exoribonuclease"/>
    <property type="match status" value="1"/>
</dbReference>
<keyword evidence="7 15" id="KW-0378">Hydrolase</keyword>
<dbReference type="Proteomes" id="UP001212997">
    <property type="component" value="Unassembled WGS sequence"/>
</dbReference>
<dbReference type="FunFam" id="3.40.50.12390:FF:000005">
    <property type="entry name" value="5'-3' exoribonuclease 2"/>
    <property type="match status" value="1"/>
</dbReference>
<organism evidence="19 20">
    <name type="scientific">Meripilus lineatus</name>
    <dbReference type="NCBI Taxonomy" id="2056292"/>
    <lineage>
        <taxon>Eukaryota</taxon>
        <taxon>Fungi</taxon>
        <taxon>Dikarya</taxon>
        <taxon>Basidiomycota</taxon>
        <taxon>Agaricomycotina</taxon>
        <taxon>Agaricomycetes</taxon>
        <taxon>Polyporales</taxon>
        <taxon>Meripilaceae</taxon>
        <taxon>Meripilus</taxon>
    </lineage>
</organism>
<sequence>MGVPALFRWLSRKYPKIILPVVEDEETQIPDEAGNNISVPVDITRPNPNGEEFDNLYLDMNGIVHPCTHPEGKPAPETEEEMMVEVFNYTERVVNMVRPRKLLFMAIDGVAPRAKMNQQRSRRFRSAQEAKEKEEERKQNIALWESMGKTISDEEKNKKSWDSNAITPGTPFMILLAQSLRYWVAKKMNSDPGWAQLEVIISDASVPGEGEHKIMDFIRRQRTNDGHDPNTRHVIYGLDADLIMLSLATHEPHFRVLREDVFFQDGSRTACRICGQEGHYAAQCTGTPAEIKKKPPPEKKPFIFLDVAILREYLEAELRISQTPFPFNLEQAIDDWVLLIFFVGNDFLPHLPSLEIREGAIDTLLKIWRDELPRMGGYLTNHGQLELSRAQIILEGLAKREDEIFRRRREAEERQDQNAKRRKIEKEMAGSGAGPSSSLNLTSGPTPPTVHPLPPRPASNFAATADSIGLGGPKSEEAMQNATAAAQALGGSNRDVVLNRRAIRLANLSAAETLKAEIASLVPLKPSAKSIRSTKPPPAPAPVQVQPVLPPVTASEDADEIPGLSVPEDLFAADPAPAPVPEPESVDEPMPDADKATEAGSQSSAMDVVDSSPHGTKRKLDVADEEESDEGLGSEEEAPADGETPADAEPYALKVNPDGSVEQEDTVKLWEPGYRERYYTQKFGVEYTDSEFKKKVTTHYVEGMAWVLQYYYQGTPSWQWYYPFHFAPFAADFEDVDKLQLNFEIGQPFKPYEQLMGVFPAASRKHIPAVYHGLMTEEDSPIIDFYPSTFQIDMNGKKMAWQGVALLPFIDEKRLLDGMAPFNDKLTQEEQHRNTWGNDVVYVFEEHPLYVSMEALYGKRKSPDPVPIDPKLGKGLNGSLLPNPECLPGSTFYSPLTSVNQPDIKSDRSLSALYFFPKQLTPHRSVLLPGVRRPRPVLTENDRENARRGGRGRGRGGPPGSDRDRGRNGSSYGNQSYGNQDRDFGHRGGYDSYGQRQSYNNNPSHNSYSGYSSNQSFNRGPPQQQNYGGYGGGYGQNYRGRGGGQAPRGGNSYGQQSYNSGGYGGAGRGGGYNAGGGGNSGGRGGYGGYGGYGGGYGGPPPQQNFSGGYGGGYNASNPRGRGRGGRY</sequence>
<reference evidence="19" key="1">
    <citation type="submission" date="2022-07" db="EMBL/GenBank/DDBJ databases">
        <title>Genome Sequence of Physisporinus lineatus.</title>
        <authorList>
            <person name="Buettner E."/>
        </authorList>
    </citation>
    <scope>NUCLEOTIDE SEQUENCE</scope>
    <source>
        <strain evidence="19">VT162</strain>
    </source>
</reference>
<dbReference type="GO" id="GO:0005634">
    <property type="term" value="C:nucleus"/>
    <property type="evidence" value="ECO:0007669"/>
    <property type="project" value="UniProtKB-SubCell"/>
</dbReference>
<keyword evidence="16" id="KW-0862">Zinc</keyword>
<evidence type="ECO:0000256" key="12">
    <source>
        <dbReference type="ARBA" id="ARBA00023242"/>
    </source>
</evidence>
<dbReference type="GO" id="GO:0003723">
    <property type="term" value="F:RNA binding"/>
    <property type="evidence" value="ECO:0007669"/>
    <property type="project" value="TreeGrafter"/>
</dbReference>
<evidence type="ECO:0000256" key="10">
    <source>
        <dbReference type="ARBA" id="ARBA00023054"/>
    </source>
</evidence>
<dbReference type="GO" id="GO:0004534">
    <property type="term" value="F:5'-3' RNA exonuclease activity"/>
    <property type="evidence" value="ECO:0007669"/>
    <property type="project" value="UniProtKB-UniRule"/>
</dbReference>
<evidence type="ECO:0000256" key="15">
    <source>
        <dbReference type="PIRNR" id="PIRNR037239"/>
    </source>
</evidence>
<evidence type="ECO:0000256" key="11">
    <source>
        <dbReference type="ARBA" id="ARBA00023163"/>
    </source>
</evidence>
<feature type="compositionally biased region" description="Low complexity" evidence="17">
    <location>
        <begin position="998"/>
        <end position="1027"/>
    </location>
</feature>
<feature type="compositionally biased region" description="Pro residues" evidence="17">
    <location>
        <begin position="445"/>
        <end position="457"/>
    </location>
</feature>
<dbReference type="GO" id="GO:0000956">
    <property type="term" value="P:nuclear-transcribed mRNA catabolic process"/>
    <property type="evidence" value="ECO:0007669"/>
    <property type="project" value="TreeGrafter"/>
</dbReference>
<feature type="region of interest" description="Disordered" evidence="17">
    <location>
        <begin position="408"/>
        <end position="471"/>
    </location>
</feature>
<keyword evidence="20" id="KW-1185">Reference proteome</keyword>
<dbReference type="CDD" id="cd18673">
    <property type="entry name" value="PIN_XRN1-2-like"/>
    <property type="match status" value="1"/>
</dbReference>